<dbReference type="PROSITE" id="PS51186">
    <property type="entry name" value="GNAT"/>
    <property type="match status" value="1"/>
</dbReference>
<name>A0AA51X6L5_9GAMM</name>
<dbReference type="AlphaFoldDB" id="A0AA51X6L5"/>
<dbReference type="Gene3D" id="3.40.630.30">
    <property type="match status" value="1"/>
</dbReference>
<dbReference type="EMBL" id="CP133548">
    <property type="protein sequence ID" value="WMS86979.1"/>
    <property type="molecule type" value="Genomic_DNA"/>
</dbReference>
<evidence type="ECO:0000313" key="3">
    <source>
        <dbReference type="Proteomes" id="UP001239782"/>
    </source>
</evidence>
<proteinExistence type="predicted"/>
<dbReference type="KEGG" id="plei:Q9312_17330"/>
<dbReference type="RefSeq" id="WP_309202115.1">
    <property type="nucleotide sequence ID" value="NZ_CP133548.1"/>
</dbReference>
<keyword evidence="3" id="KW-1185">Reference proteome</keyword>
<dbReference type="Pfam" id="PF13673">
    <property type="entry name" value="Acetyltransf_10"/>
    <property type="match status" value="1"/>
</dbReference>
<dbReference type="GO" id="GO:0016747">
    <property type="term" value="F:acyltransferase activity, transferring groups other than amino-acyl groups"/>
    <property type="evidence" value="ECO:0007669"/>
    <property type="project" value="InterPro"/>
</dbReference>
<evidence type="ECO:0000313" key="2">
    <source>
        <dbReference type="EMBL" id="WMS86979.1"/>
    </source>
</evidence>
<feature type="domain" description="N-acetyltransferase" evidence="1">
    <location>
        <begin position="19"/>
        <end position="169"/>
    </location>
</feature>
<evidence type="ECO:0000259" key="1">
    <source>
        <dbReference type="PROSITE" id="PS51186"/>
    </source>
</evidence>
<reference evidence="2 3" key="1">
    <citation type="submission" date="2023-08" db="EMBL/GenBank/DDBJ databases">
        <title>Pleionea litopenaei sp. nov., isolated from stomach of juvenile Litopenaeus vannamei.</title>
        <authorList>
            <person name="Rho A.M."/>
            <person name="Hwang C.Y."/>
        </authorList>
    </citation>
    <scope>NUCLEOTIDE SEQUENCE [LARGE SCALE GENOMIC DNA]</scope>
    <source>
        <strain evidence="2 3">HL-JVS1</strain>
    </source>
</reference>
<keyword evidence="2" id="KW-0012">Acyltransferase</keyword>
<dbReference type="InterPro" id="IPR000182">
    <property type="entry name" value="GNAT_dom"/>
</dbReference>
<dbReference type="EC" id="2.3.1.-" evidence="2"/>
<dbReference type="SUPFAM" id="SSF55729">
    <property type="entry name" value="Acyl-CoA N-acyltransferases (Nat)"/>
    <property type="match status" value="1"/>
</dbReference>
<protein>
    <submittedName>
        <fullName evidence="2">GNAT family N-acetyltransferase</fullName>
        <ecNumber evidence="2">2.3.1.-</ecNumber>
    </submittedName>
</protein>
<gene>
    <name evidence="2" type="ORF">Q9312_17330</name>
</gene>
<dbReference type="CDD" id="cd04301">
    <property type="entry name" value="NAT_SF"/>
    <property type="match status" value="1"/>
</dbReference>
<keyword evidence="2" id="KW-0808">Transferase</keyword>
<sequence length="169" mass="19208">MLNQPQHQMKPAESTSELAAIETLAKHIWQQHYTPIIGQAQVDYMLDKFQSQQAMTQQIENEGYQYYSIYRQSTLVGYFAFRIDGNELFLSKLYVSDSERGQGLARQALTFMKSIAQEHGLPHITLTVNKYNDVALSAYTALGFENTGPVVADIGNGYIMDDYRLRLAL</sequence>
<accession>A0AA51X6L5</accession>
<organism evidence="2 3">
    <name type="scientific">Pleionea litopenaei</name>
    <dbReference type="NCBI Taxonomy" id="3070815"/>
    <lineage>
        <taxon>Bacteria</taxon>
        <taxon>Pseudomonadati</taxon>
        <taxon>Pseudomonadota</taxon>
        <taxon>Gammaproteobacteria</taxon>
        <taxon>Oceanospirillales</taxon>
        <taxon>Pleioneaceae</taxon>
        <taxon>Pleionea</taxon>
    </lineage>
</organism>
<dbReference type="Proteomes" id="UP001239782">
    <property type="component" value="Chromosome"/>
</dbReference>
<dbReference type="InterPro" id="IPR016181">
    <property type="entry name" value="Acyl_CoA_acyltransferase"/>
</dbReference>